<protein>
    <recommendedName>
        <fullName evidence="3">Single-stranded DNA-binding protein</fullName>
    </recommendedName>
</protein>
<accession>A0ABR6PJ00</accession>
<organism evidence="1 2">
    <name type="scientific">Mucilaginibacter lappiensis</name>
    <dbReference type="NCBI Taxonomy" id="354630"/>
    <lineage>
        <taxon>Bacteria</taxon>
        <taxon>Pseudomonadati</taxon>
        <taxon>Bacteroidota</taxon>
        <taxon>Sphingobacteriia</taxon>
        <taxon>Sphingobacteriales</taxon>
        <taxon>Sphingobacteriaceae</taxon>
        <taxon>Mucilaginibacter</taxon>
    </lineage>
</organism>
<proteinExistence type="predicted"/>
<evidence type="ECO:0000313" key="1">
    <source>
        <dbReference type="EMBL" id="MBB6109757.1"/>
    </source>
</evidence>
<dbReference type="Proteomes" id="UP000541583">
    <property type="component" value="Unassembled WGS sequence"/>
</dbReference>
<evidence type="ECO:0008006" key="3">
    <source>
        <dbReference type="Google" id="ProtNLM"/>
    </source>
</evidence>
<comment type="caution">
    <text evidence="1">The sequence shown here is derived from an EMBL/GenBank/DDBJ whole genome shotgun (WGS) entry which is preliminary data.</text>
</comment>
<dbReference type="EMBL" id="JACHCB010000005">
    <property type="protein sequence ID" value="MBB6109757.1"/>
    <property type="molecule type" value="Genomic_DNA"/>
</dbReference>
<reference evidence="1 2" key="1">
    <citation type="submission" date="2020-08" db="EMBL/GenBank/DDBJ databases">
        <title>Genomic Encyclopedia of Type Strains, Phase IV (KMG-V): Genome sequencing to study the core and pangenomes of soil and plant-associated prokaryotes.</title>
        <authorList>
            <person name="Whitman W."/>
        </authorList>
    </citation>
    <scope>NUCLEOTIDE SEQUENCE [LARGE SCALE GENOMIC DNA]</scope>
    <source>
        <strain evidence="1 2">ANJLi2</strain>
    </source>
</reference>
<gene>
    <name evidence="1" type="ORF">HDF23_002506</name>
</gene>
<dbReference type="RefSeq" id="WP_217696243.1">
    <property type="nucleotide sequence ID" value="NZ_FTMG01000005.1"/>
</dbReference>
<sequence length="127" mass="13819">MSIDKDLSGSIALTKLVHVMMDAKGKNGPVRGIFIPIGANLLLEKEKAIYMSVKVKVKEEADQFGQNGFISKTTDTNIWKGLNDAQKEEAKKLSPILGNIKDWSTSVNDTAGAASTETFTDDDDLPF</sequence>
<name>A0ABR6PJ00_9SPHI</name>
<evidence type="ECO:0000313" key="2">
    <source>
        <dbReference type="Proteomes" id="UP000541583"/>
    </source>
</evidence>
<keyword evidence="2" id="KW-1185">Reference proteome</keyword>